<accession>A0AAV4TZJ0</accession>
<evidence type="ECO:0000313" key="2">
    <source>
        <dbReference type="EMBL" id="GIY50941.1"/>
    </source>
</evidence>
<sequence>MQGMCNYERVRDNLFMNNEKKKKKREREMSDSECVPPLQLKKKIPQPSGYAGSLMTEGPFLRPGLREIGFRGSGSRGGEKGPAPTTERGSRERAT</sequence>
<comment type="caution">
    <text evidence="2">The sequence shown here is derived from an EMBL/GenBank/DDBJ whole genome shotgun (WGS) entry which is preliminary data.</text>
</comment>
<reference evidence="2 3" key="1">
    <citation type="submission" date="2021-06" db="EMBL/GenBank/DDBJ databases">
        <title>Caerostris extrusa draft genome.</title>
        <authorList>
            <person name="Kono N."/>
            <person name="Arakawa K."/>
        </authorList>
    </citation>
    <scope>NUCLEOTIDE SEQUENCE [LARGE SCALE GENOMIC DNA]</scope>
</reference>
<dbReference type="AlphaFoldDB" id="A0AAV4TZJ0"/>
<organism evidence="2 3">
    <name type="scientific">Caerostris extrusa</name>
    <name type="common">Bark spider</name>
    <name type="synonym">Caerostris bankana</name>
    <dbReference type="NCBI Taxonomy" id="172846"/>
    <lineage>
        <taxon>Eukaryota</taxon>
        <taxon>Metazoa</taxon>
        <taxon>Ecdysozoa</taxon>
        <taxon>Arthropoda</taxon>
        <taxon>Chelicerata</taxon>
        <taxon>Arachnida</taxon>
        <taxon>Araneae</taxon>
        <taxon>Araneomorphae</taxon>
        <taxon>Entelegynae</taxon>
        <taxon>Araneoidea</taxon>
        <taxon>Araneidae</taxon>
        <taxon>Caerostris</taxon>
    </lineage>
</organism>
<proteinExistence type="predicted"/>
<protein>
    <submittedName>
        <fullName evidence="2">Uncharacterized protein</fullName>
    </submittedName>
</protein>
<dbReference type="Proteomes" id="UP001054945">
    <property type="component" value="Unassembled WGS sequence"/>
</dbReference>
<feature type="region of interest" description="Disordered" evidence="1">
    <location>
        <begin position="16"/>
        <end position="95"/>
    </location>
</feature>
<dbReference type="EMBL" id="BPLR01012049">
    <property type="protein sequence ID" value="GIY50941.1"/>
    <property type="molecule type" value="Genomic_DNA"/>
</dbReference>
<name>A0AAV4TZJ0_CAEEX</name>
<evidence type="ECO:0000313" key="3">
    <source>
        <dbReference type="Proteomes" id="UP001054945"/>
    </source>
</evidence>
<keyword evidence="3" id="KW-1185">Reference proteome</keyword>
<evidence type="ECO:0000256" key="1">
    <source>
        <dbReference type="SAM" id="MobiDB-lite"/>
    </source>
</evidence>
<gene>
    <name evidence="2" type="ORF">CEXT_194091</name>
</gene>